<reference evidence="2" key="1">
    <citation type="submission" date="2023-10" db="EMBL/GenBank/DDBJ databases">
        <authorList>
            <person name="Chen Y."/>
            <person name="Shah S."/>
            <person name="Dougan E. K."/>
            <person name="Thang M."/>
            <person name="Chan C."/>
        </authorList>
    </citation>
    <scope>NUCLEOTIDE SEQUENCE [LARGE SCALE GENOMIC DNA]</scope>
</reference>
<dbReference type="Proteomes" id="UP001189429">
    <property type="component" value="Unassembled WGS sequence"/>
</dbReference>
<evidence type="ECO:0000313" key="3">
    <source>
        <dbReference type="Proteomes" id="UP001189429"/>
    </source>
</evidence>
<sequence>MGVSESLGVDSKGRRVLPRGAMCSADVDELALPAPGTVPVKLVDVCSLAVEYFSDMGGRALRRHISIMMRELESLVVYRDPALKSRGARLRLAERLWGGGELTFTEEKKESMSPFGVIKKYVESEVDGDLVLQRPASFTHLGLSNIEAEGRVYSAAGDMPDMFYRLETPSQRRPYSCLDEAGVDEFLQCMAERAVDVEAPADSSFLALKVLVTGWPWAPPLARSALQARMETSASAKGREKELVSRMAAEVKLTLESAGLAVHEEEEGEGLESLGAVLRGRPSGPPKTRRLAPVTLAVVYHEMRRPSSPSAAFRLSAGARAELAAAAYCATLMVTYLESPWASHVFMADSSDVGYGIAVTNATVEEIRAEPRYCELRGWTIAAEDLYTNTEEDAWQDGCGGYAHDADEPALAAAPVWSLDAVIDPKHDLADPDVLNVIAMLVDKSYFHGVLASPPCSTWSRARSRGYGPRPLRTRAEPWGRTDVRLTSREQRRLELGAKSLATAPTVTHAICMAGGVGLPDIGGRVNYLDQCRNGAPSMKPTMVGIFGALDRSDGGAAARVCLTCNREGRHWFALEGREEPGGPTFRAAAAQTYQPEFCDALSEVIIEAFAHIRLGHLYFGKWRETEHANINETRAIVGLLRHLAKSSRSRGPLPNFDRRRGVCGIRWWLTLTIFGLVGRASAGREPLQPTGATPMTKREPLAWDNCATDPSVGLLDGGFTRLLARSVADTTAAQWAPAARQFLNFCTQRGWQPTSESEVDRALAEYMDIQCYGERKRATLASVVLFGLLVIWPEDIYAIAIYMIEQGHYMGAVWTLTQYDVYGRQQDLEMLKVADVAWDGQCLALAFGVSSRGEGKTGADQGAVARRGAVENLVLGLRDFRASKDEELFGIGQVRFRKLWHQACCAQGMPWTPPPRGIRHSGPGEDIARGRASLEQRYSKTFALTQFRARMPEAEILRAPRRRPLPSGSLPEALEDAVEKGLAKCVAAELMKIKGPRARRSKKGNHTDDDDPDSPGGLFSDETFGEDTGWWTE</sequence>
<feature type="region of interest" description="Disordered" evidence="1">
    <location>
        <begin position="996"/>
        <end position="1034"/>
    </location>
</feature>
<organism evidence="2 3">
    <name type="scientific">Prorocentrum cordatum</name>
    <dbReference type="NCBI Taxonomy" id="2364126"/>
    <lineage>
        <taxon>Eukaryota</taxon>
        <taxon>Sar</taxon>
        <taxon>Alveolata</taxon>
        <taxon>Dinophyceae</taxon>
        <taxon>Prorocentrales</taxon>
        <taxon>Prorocentraceae</taxon>
        <taxon>Prorocentrum</taxon>
    </lineage>
</organism>
<comment type="caution">
    <text evidence="2">The sequence shown here is derived from an EMBL/GenBank/DDBJ whole genome shotgun (WGS) entry which is preliminary data.</text>
</comment>
<proteinExistence type="predicted"/>
<evidence type="ECO:0000313" key="2">
    <source>
        <dbReference type="EMBL" id="CAK0792062.1"/>
    </source>
</evidence>
<keyword evidence="3" id="KW-1185">Reference proteome</keyword>
<name>A0ABN9PGI5_9DINO</name>
<dbReference type="EMBL" id="CAUYUJ010000703">
    <property type="protein sequence ID" value="CAK0792062.1"/>
    <property type="molecule type" value="Genomic_DNA"/>
</dbReference>
<feature type="compositionally biased region" description="Basic residues" evidence="1">
    <location>
        <begin position="996"/>
        <end position="1005"/>
    </location>
</feature>
<accession>A0ABN9PGI5</accession>
<gene>
    <name evidence="2" type="ORF">PCOR1329_LOCUS2778</name>
</gene>
<evidence type="ECO:0000256" key="1">
    <source>
        <dbReference type="SAM" id="MobiDB-lite"/>
    </source>
</evidence>
<protein>
    <submittedName>
        <fullName evidence="2">Uncharacterized protein</fullName>
    </submittedName>
</protein>